<name>H1HQ96_9BACT</name>
<protein>
    <submittedName>
        <fullName evidence="1">Uncharacterized protein</fullName>
    </submittedName>
</protein>
<proteinExistence type="predicted"/>
<organism evidence="1 2">
    <name type="scientific">Segatella maculosa OT 289</name>
    <dbReference type="NCBI Taxonomy" id="999422"/>
    <lineage>
        <taxon>Bacteria</taxon>
        <taxon>Pseudomonadati</taxon>
        <taxon>Bacteroidota</taxon>
        <taxon>Bacteroidia</taxon>
        <taxon>Bacteroidales</taxon>
        <taxon>Prevotellaceae</taxon>
        <taxon>Segatella</taxon>
    </lineage>
</organism>
<dbReference type="AlphaFoldDB" id="H1HQ96"/>
<evidence type="ECO:0000313" key="1">
    <source>
        <dbReference type="EMBL" id="EHO66887.1"/>
    </source>
</evidence>
<comment type="caution">
    <text evidence="1">The sequence shown here is derived from an EMBL/GenBank/DDBJ whole genome shotgun (WGS) entry which is preliminary data.</text>
</comment>
<dbReference type="PATRIC" id="fig|999422.3.peg.2450"/>
<dbReference type="HOGENOM" id="CLU_2956784_0_0_10"/>
<keyword evidence="2" id="KW-1185">Reference proteome</keyword>
<dbReference type="Proteomes" id="UP000003167">
    <property type="component" value="Unassembled WGS sequence"/>
</dbReference>
<reference evidence="1 2" key="1">
    <citation type="submission" date="2011-12" db="EMBL/GenBank/DDBJ databases">
        <title>The Genome Sequence of Prevotella maculosa OT 289.</title>
        <authorList>
            <consortium name="The Broad Institute Genome Sequencing Platform"/>
            <person name="Earl A."/>
            <person name="Ward D."/>
            <person name="Feldgarden M."/>
            <person name="Gevers D."/>
            <person name="Izard J."/>
            <person name="Blanton J.M."/>
            <person name="Mathney J."/>
            <person name="Tanner A.C."/>
            <person name="Dewhirst F.E."/>
            <person name="Young S.K."/>
            <person name="Zeng Q."/>
            <person name="Gargeya S."/>
            <person name="Fitzgerald M."/>
            <person name="Haas B."/>
            <person name="Abouelleil A."/>
            <person name="Alvarado L."/>
            <person name="Arachchi H.M."/>
            <person name="Berlin A."/>
            <person name="Chapman S.B."/>
            <person name="Gearin G."/>
            <person name="Goldberg J."/>
            <person name="Griggs A."/>
            <person name="Gujja S."/>
            <person name="Hansen M."/>
            <person name="Heiman D."/>
            <person name="Howarth C."/>
            <person name="Larimer J."/>
            <person name="Lui A."/>
            <person name="MacDonald P.J.P."/>
            <person name="McCowen C."/>
            <person name="Montmayeur A."/>
            <person name="Murphy C."/>
            <person name="Neiman D."/>
            <person name="Pearson M."/>
            <person name="Priest M."/>
            <person name="Roberts A."/>
            <person name="Saif S."/>
            <person name="Shea T."/>
            <person name="Sisk P."/>
            <person name="Stolte C."/>
            <person name="Sykes S."/>
            <person name="Wortman J."/>
            <person name="Nusbaum C."/>
            <person name="Birren B."/>
        </authorList>
    </citation>
    <scope>NUCLEOTIDE SEQUENCE [LARGE SCALE GENOMIC DNA]</scope>
    <source>
        <strain evidence="1 2">OT 289</strain>
    </source>
</reference>
<evidence type="ECO:0000313" key="2">
    <source>
        <dbReference type="Proteomes" id="UP000003167"/>
    </source>
</evidence>
<gene>
    <name evidence="1" type="ORF">HMPREF9944_02176</name>
</gene>
<sequence length="59" mass="7041">MKINFFAGENKFIYGRKFHGMREEISQHAEAEKPQGEKGWKRKPYPMIVYRANFSSNIF</sequence>
<dbReference type="EMBL" id="AGEK01000041">
    <property type="protein sequence ID" value="EHO66887.1"/>
    <property type="molecule type" value="Genomic_DNA"/>
</dbReference>
<accession>H1HQ96</accession>